<evidence type="ECO:0000313" key="4">
    <source>
        <dbReference type="Proteomes" id="UP001174936"/>
    </source>
</evidence>
<keyword evidence="4" id="KW-1185">Reference proteome</keyword>
<feature type="region of interest" description="Disordered" evidence="1">
    <location>
        <begin position="443"/>
        <end position="474"/>
    </location>
</feature>
<evidence type="ECO:0000313" key="3">
    <source>
        <dbReference type="EMBL" id="KAK0649604.1"/>
    </source>
</evidence>
<evidence type="ECO:0000256" key="2">
    <source>
        <dbReference type="SAM" id="SignalP"/>
    </source>
</evidence>
<dbReference type="AlphaFoldDB" id="A0AA39YBJ6"/>
<dbReference type="Proteomes" id="UP001174936">
    <property type="component" value="Unassembled WGS sequence"/>
</dbReference>
<accession>A0AA39YBJ6</accession>
<comment type="caution">
    <text evidence="3">The sequence shown here is derived from an EMBL/GenBank/DDBJ whole genome shotgun (WGS) entry which is preliminary data.</text>
</comment>
<evidence type="ECO:0000256" key="1">
    <source>
        <dbReference type="SAM" id="MobiDB-lite"/>
    </source>
</evidence>
<sequence>MYSGQAALVSFELGRSVAGVRSNLVRLALLLLLCFSVGFGEGGERAAATAAAAAWVGAVVQRAEKWTVPRRETEGGTQVGVLESNVRAVHLILLAPDEATDALRCLHERNGSGMEKEGVPGAWEGRGVVMILGRYDIAIEGGPGWLLDTERQKKQGPAPGPLELPWQAKLLAGWLPAGRGKGREPALCVHVRGDNFENCIGLLHNQAKLAHHGVVDAFACNAWQSAFSLVAGPRPHPVLRPCLVPQRGAKRRMPFWEKDGVQVQCLGGTTTYSYLLRCNLAAQEQCYSLQLKSMFLFASCDATAFKVVFGASPIQRQTVHPRDEHGTQTRMVLVSCTKSETTWRIFSKTPNPIDDCPENGQAWSRLLSGSNMNPPIELIRKGLMCKQLVRIAKGGNFDQRLRLQSSTSERSTPSANCASNLLRWKQSKPVGRGRVMTCVGSQRGREVGSWRPNGRRAGGTASHTPSMRPPYKVR</sequence>
<dbReference type="EMBL" id="JAULSV010000003">
    <property type="protein sequence ID" value="KAK0649604.1"/>
    <property type="molecule type" value="Genomic_DNA"/>
</dbReference>
<proteinExistence type="predicted"/>
<organism evidence="3 4">
    <name type="scientific">Cercophora newfieldiana</name>
    <dbReference type="NCBI Taxonomy" id="92897"/>
    <lineage>
        <taxon>Eukaryota</taxon>
        <taxon>Fungi</taxon>
        <taxon>Dikarya</taxon>
        <taxon>Ascomycota</taxon>
        <taxon>Pezizomycotina</taxon>
        <taxon>Sordariomycetes</taxon>
        <taxon>Sordariomycetidae</taxon>
        <taxon>Sordariales</taxon>
        <taxon>Lasiosphaeriaceae</taxon>
        <taxon>Cercophora</taxon>
    </lineage>
</organism>
<feature type="signal peptide" evidence="2">
    <location>
        <begin position="1"/>
        <end position="42"/>
    </location>
</feature>
<name>A0AA39YBJ6_9PEZI</name>
<feature type="chain" id="PRO_5041320303" evidence="2">
    <location>
        <begin position="43"/>
        <end position="474"/>
    </location>
</feature>
<reference evidence="3" key="1">
    <citation type="submission" date="2023-06" db="EMBL/GenBank/DDBJ databases">
        <title>Genome-scale phylogeny and comparative genomics of the fungal order Sordariales.</title>
        <authorList>
            <consortium name="Lawrence Berkeley National Laboratory"/>
            <person name="Hensen N."/>
            <person name="Bonometti L."/>
            <person name="Westerberg I."/>
            <person name="Brannstrom I.O."/>
            <person name="Guillou S."/>
            <person name="Cros-Aarteil S."/>
            <person name="Calhoun S."/>
            <person name="Haridas S."/>
            <person name="Kuo A."/>
            <person name="Mondo S."/>
            <person name="Pangilinan J."/>
            <person name="Riley R."/>
            <person name="Labutti K."/>
            <person name="Andreopoulos B."/>
            <person name="Lipzen A."/>
            <person name="Chen C."/>
            <person name="Yanf M."/>
            <person name="Daum C."/>
            <person name="Ng V."/>
            <person name="Clum A."/>
            <person name="Steindorff A."/>
            <person name="Ohm R."/>
            <person name="Martin F."/>
            <person name="Silar P."/>
            <person name="Natvig D."/>
            <person name="Lalanne C."/>
            <person name="Gautier V."/>
            <person name="Ament-Velasquez S.L."/>
            <person name="Kruys A."/>
            <person name="Hutchinson M.I."/>
            <person name="Powell A.J."/>
            <person name="Barry K."/>
            <person name="Miller A.N."/>
            <person name="Grigoriev I.V."/>
            <person name="Debuchy R."/>
            <person name="Gladieux P."/>
            <person name="Thoren M.H."/>
            <person name="Johannesson H."/>
        </authorList>
    </citation>
    <scope>NUCLEOTIDE SEQUENCE</scope>
    <source>
        <strain evidence="3">SMH2532-1</strain>
    </source>
</reference>
<keyword evidence="2" id="KW-0732">Signal</keyword>
<gene>
    <name evidence="3" type="ORF">B0T16DRAFT_389624</name>
</gene>
<protein>
    <submittedName>
        <fullName evidence="3">Uncharacterized protein</fullName>
    </submittedName>
</protein>